<dbReference type="PROSITE" id="PS00211">
    <property type="entry name" value="ABC_TRANSPORTER_1"/>
    <property type="match status" value="1"/>
</dbReference>
<dbReference type="InterPro" id="IPR003593">
    <property type="entry name" value="AAA+_ATPase"/>
</dbReference>
<comment type="function">
    <text evidence="1">Part of the ABC transporter FtsEX involved in cellular division. Important for assembly or stability of the septal ring.</text>
</comment>
<dbReference type="GO" id="GO:0005524">
    <property type="term" value="F:ATP binding"/>
    <property type="evidence" value="ECO:0007669"/>
    <property type="project" value="UniProtKB-KW"/>
</dbReference>
<evidence type="ECO:0000256" key="2">
    <source>
        <dbReference type="ARBA" id="ARBA00005417"/>
    </source>
</evidence>
<reference evidence="8 9" key="1">
    <citation type="journal article" date="2016" name="Nat. Commun.">
        <title>Thousands of microbial genomes shed light on interconnected biogeochemical processes in an aquifer system.</title>
        <authorList>
            <person name="Anantharaman K."/>
            <person name="Brown C.T."/>
            <person name="Hug L.A."/>
            <person name="Sharon I."/>
            <person name="Castelle C.J."/>
            <person name="Probst A.J."/>
            <person name="Thomas B.C."/>
            <person name="Singh A."/>
            <person name="Wilkins M.J."/>
            <person name="Karaoz U."/>
            <person name="Brodie E.L."/>
            <person name="Williams K.H."/>
            <person name="Hubbard S.S."/>
            <person name="Banfield J.F."/>
        </authorList>
    </citation>
    <scope>NUCLEOTIDE SEQUENCE [LARGE SCALE GENOMIC DNA]</scope>
</reference>
<dbReference type="FunFam" id="3.40.50.300:FF:000056">
    <property type="entry name" value="Cell division ATP-binding protein FtsE"/>
    <property type="match status" value="1"/>
</dbReference>
<name>A0A1F6GFT6_9PROT</name>
<dbReference type="GO" id="GO:0005886">
    <property type="term" value="C:plasma membrane"/>
    <property type="evidence" value="ECO:0007669"/>
    <property type="project" value="TreeGrafter"/>
</dbReference>
<dbReference type="SUPFAM" id="SSF52540">
    <property type="entry name" value="P-loop containing nucleoside triphosphate hydrolases"/>
    <property type="match status" value="1"/>
</dbReference>
<evidence type="ECO:0000256" key="3">
    <source>
        <dbReference type="ARBA" id="ARBA00020019"/>
    </source>
</evidence>
<comment type="caution">
    <text evidence="8">The sequence shown here is derived from an EMBL/GenBank/DDBJ whole genome shotgun (WGS) entry which is preliminary data.</text>
</comment>
<dbReference type="InterPro" id="IPR027417">
    <property type="entry name" value="P-loop_NTPase"/>
</dbReference>
<dbReference type="Gene3D" id="3.40.50.300">
    <property type="entry name" value="P-loop containing nucleotide triphosphate hydrolases"/>
    <property type="match status" value="1"/>
</dbReference>
<dbReference type="InterPro" id="IPR015854">
    <property type="entry name" value="ABC_transpr_LolD-like"/>
</dbReference>
<dbReference type="InterPro" id="IPR003439">
    <property type="entry name" value="ABC_transporter-like_ATP-bd"/>
</dbReference>
<dbReference type="GO" id="GO:0016887">
    <property type="term" value="F:ATP hydrolysis activity"/>
    <property type="evidence" value="ECO:0007669"/>
    <property type="project" value="InterPro"/>
</dbReference>
<dbReference type="InterPro" id="IPR017871">
    <property type="entry name" value="ABC_transporter-like_CS"/>
</dbReference>
<organism evidence="8 9">
    <name type="scientific">Candidatus Lambdaproteobacteria bacterium RIFOXYD2_FULL_50_16</name>
    <dbReference type="NCBI Taxonomy" id="1817772"/>
    <lineage>
        <taxon>Bacteria</taxon>
        <taxon>Pseudomonadati</taxon>
        <taxon>Pseudomonadota</taxon>
        <taxon>Candidatus Lambdaproteobacteria</taxon>
    </lineage>
</organism>
<dbReference type="CDD" id="cd03255">
    <property type="entry name" value="ABC_MJ0796_LolCDE_FtsE"/>
    <property type="match status" value="1"/>
</dbReference>
<keyword evidence="4" id="KW-0813">Transport</keyword>
<dbReference type="PROSITE" id="PS50893">
    <property type="entry name" value="ABC_TRANSPORTER_2"/>
    <property type="match status" value="1"/>
</dbReference>
<evidence type="ECO:0000256" key="4">
    <source>
        <dbReference type="ARBA" id="ARBA00022448"/>
    </source>
</evidence>
<proteinExistence type="inferred from homology"/>
<dbReference type="PANTHER" id="PTHR24220">
    <property type="entry name" value="IMPORT ATP-BINDING PROTEIN"/>
    <property type="match status" value="1"/>
</dbReference>
<dbReference type="PANTHER" id="PTHR24220:SF689">
    <property type="entry name" value="LIPOPROTEIN-RELEASING SYSTEM ATP-BINDING PROTEIN LOLD"/>
    <property type="match status" value="1"/>
</dbReference>
<dbReference type="GO" id="GO:0022857">
    <property type="term" value="F:transmembrane transporter activity"/>
    <property type="evidence" value="ECO:0007669"/>
    <property type="project" value="TreeGrafter"/>
</dbReference>
<keyword evidence="6" id="KW-0067">ATP-binding</keyword>
<protein>
    <recommendedName>
        <fullName evidence="3">Cell division ATP-binding protein FtsE</fullName>
    </recommendedName>
</protein>
<dbReference type="SMART" id="SM00382">
    <property type="entry name" value="AAA"/>
    <property type="match status" value="1"/>
</dbReference>
<evidence type="ECO:0000259" key="7">
    <source>
        <dbReference type="PROSITE" id="PS50893"/>
    </source>
</evidence>
<evidence type="ECO:0000256" key="6">
    <source>
        <dbReference type="ARBA" id="ARBA00022840"/>
    </source>
</evidence>
<dbReference type="Pfam" id="PF00005">
    <property type="entry name" value="ABC_tran"/>
    <property type="match status" value="1"/>
</dbReference>
<dbReference type="EMBL" id="MFNE01000006">
    <property type="protein sequence ID" value="OGG96955.1"/>
    <property type="molecule type" value="Genomic_DNA"/>
</dbReference>
<dbReference type="Proteomes" id="UP000178449">
    <property type="component" value="Unassembled WGS sequence"/>
</dbReference>
<evidence type="ECO:0000256" key="5">
    <source>
        <dbReference type="ARBA" id="ARBA00022741"/>
    </source>
</evidence>
<evidence type="ECO:0000313" key="9">
    <source>
        <dbReference type="Proteomes" id="UP000178449"/>
    </source>
</evidence>
<evidence type="ECO:0000313" key="8">
    <source>
        <dbReference type="EMBL" id="OGG96955.1"/>
    </source>
</evidence>
<evidence type="ECO:0000256" key="1">
    <source>
        <dbReference type="ARBA" id="ARBA00002579"/>
    </source>
</evidence>
<keyword evidence="5" id="KW-0547">Nucleotide-binding</keyword>
<comment type="similarity">
    <text evidence="2">Belongs to the ABC transporter superfamily.</text>
</comment>
<dbReference type="AlphaFoldDB" id="A0A1F6GFT6"/>
<gene>
    <name evidence="8" type="ORF">A2527_02545</name>
</gene>
<dbReference type="InterPro" id="IPR017911">
    <property type="entry name" value="MacB-like_ATP-bd"/>
</dbReference>
<sequence length="227" mass="24451">MSEFLKLKGLSKSYPDGQGQLLSILVNLEYHFIEGQSYSVVGRSGSGKSTLLHLLGGLDRPSEGEVVFEGENLFTKSPAQLAHWRAQILGFVFQAHHLLPDFTALENALIPGLIQGKSQPQAAAQAQALLERLGLGQRLHHKPSELSGGEQQRVAIARALAGDPRLILADEPTGNLDPDTGKSVAELLLELCADHHKTLILVTHSPELAAKTQNQLQLVGGQLEEVA</sequence>
<dbReference type="STRING" id="1817772.A2527_02545"/>
<feature type="domain" description="ABC transporter" evidence="7">
    <location>
        <begin position="5"/>
        <end position="226"/>
    </location>
</feature>
<accession>A0A1F6GFT6</accession>